<keyword evidence="3" id="KW-1185">Reference proteome</keyword>
<dbReference type="InterPro" id="IPR013320">
    <property type="entry name" value="ConA-like_dom_sf"/>
</dbReference>
<accession>A0A814NID1</accession>
<dbReference type="EMBL" id="CAJNOC010007084">
    <property type="protein sequence ID" value="CAF1091821.1"/>
    <property type="molecule type" value="Genomic_DNA"/>
</dbReference>
<dbReference type="Pfam" id="PF13385">
    <property type="entry name" value="Laminin_G_3"/>
    <property type="match status" value="1"/>
</dbReference>
<evidence type="ECO:0000313" key="3">
    <source>
        <dbReference type="Proteomes" id="UP000663879"/>
    </source>
</evidence>
<dbReference type="Gene3D" id="2.60.120.200">
    <property type="match status" value="1"/>
</dbReference>
<dbReference type="OrthoDB" id="10204694at2759"/>
<protein>
    <submittedName>
        <fullName evidence="2">Uncharacterized protein</fullName>
    </submittedName>
</protein>
<dbReference type="Proteomes" id="UP000663879">
    <property type="component" value="Unassembled WGS sequence"/>
</dbReference>
<comment type="caution">
    <text evidence="2">The sequence shown here is derived from an EMBL/GenBank/DDBJ whole genome shotgun (WGS) entry which is preliminary data.</text>
</comment>
<gene>
    <name evidence="2" type="ORF">OXX778_LOCUS20708</name>
</gene>
<evidence type="ECO:0000313" key="2">
    <source>
        <dbReference type="EMBL" id="CAF1091821.1"/>
    </source>
</evidence>
<proteinExistence type="predicted"/>
<name>A0A814NID1_9BILA</name>
<dbReference type="AlphaFoldDB" id="A0A814NID1"/>
<dbReference type="SUPFAM" id="SSF49899">
    <property type="entry name" value="Concanavalin A-like lectins/glucanases"/>
    <property type="match status" value="1"/>
</dbReference>
<feature type="signal peptide" evidence="1">
    <location>
        <begin position="1"/>
        <end position="20"/>
    </location>
</feature>
<reference evidence="2" key="1">
    <citation type="submission" date="2021-02" db="EMBL/GenBank/DDBJ databases">
        <authorList>
            <person name="Nowell W R."/>
        </authorList>
    </citation>
    <scope>NUCLEOTIDE SEQUENCE</scope>
    <source>
        <strain evidence="2">Ploen Becks lab</strain>
    </source>
</reference>
<sequence>MRLNFLQLFLINLTILATNSEFFQILKDFDFDESNESIFLISQSKVTNLFMCFKICKLEPKCAYLTLKSNKCSLNTKYASFIKNYDQSSVIYTRLSTSDLKGLVYYWPIFNSSTNDIISRADLNDPINARFISNRFGIPNSAISLSFGHYKLPPRNYFDGDFTLMAWIKLTKTSDFQRFIDCGIKESNTVVVSLSKELSNKPHFVIFNRDNFSQLVVDSNNPLEIGVWNHLTFTFKNGLGSYYKNGVLDQQRELEYPVNILRTNCFLGKSNFRADSDASADFDDIKLFKRALGRDEILKEYYKDF</sequence>
<feature type="chain" id="PRO_5033015857" evidence="1">
    <location>
        <begin position="21"/>
        <end position="305"/>
    </location>
</feature>
<keyword evidence="1" id="KW-0732">Signal</keyword>
<evidence type="ECO:0000256" key="1">
    <source>
        <dbReference type="SAM" id="SignalP"/>
    </source>
</evidence>
<dbReference type="SUPFAM" id="SSF57414">
    <property type="entry name" value="Hairpin loop containing domain-like"/>
    <property type="match status" value="1"/>
</dbReference>
<organism evidence="2 3">
    <name type="scientific">Brachionus calyciflorus</name>
    <dbReference type="NCBI Taxonomy" id="104777"/>
    <lineage>
        <taxon>Eukaryota</taxon>
        <taxon>Metazoa</taxon>
        <taxon>Spiralia</taxon>
        <taxon>Gnathifera</taxon>
        <taxon>Rotifera</taxon>
        <taxon>Eurotatoria</taxon>
        <taxon>Monogononta</taxon>
        <taxon>Pseudotrocha</taxon>
        <taxon>Ploima</taxon>
        <taxon>Brachionidae</taxon>
        <taxon>Brachionus</taxon>
    </lineage>
</organism>